<feature type="transmembrane region" description="Helical" evidence="6">
    <location>
        <begin position="141"/>
        <end position="166"/>
    </location>
</feature>
<dbReference type="CDD" id="cd17324">
    <property type="entry name" value="MFS_NepI_like"/>
    <property type="match status" value="1"/>
</dbReference>
<dbReference type="RefSeq" id="WP_377931673.1">
    <property type="nucleotide sequence ID" value="NZ_JBHUEA010000002.1"/>
</dbReference>
<dbReference type="InterPro" id="IPR011701">
    <property type="entry name" value="MFS"/>
</dbReference>
<keyword evidence="9" id="KW-1185">Reference proteome</keyword>
<reference evidence="9" key="1">
    <citation type="journal article" date="2019" name="Int. J. Syst. Evol. Microbiol.">
        <title>The Global Catalogue of Microorganisms (GCM) 10K type strain sequencing project: providing services to taxonomists for standard genome sequencing and annotation.</title>
        <authorList>
            <consortium name="The Broad Institute Genomics Platform"/>
            <consortium name="The Broad Institute Genome Sequencing Center for Infectious Disease"/>
            <person name="Wu L."/>
            <person name="Ma J."/>
        </authorList>
    </citation>
    <scope>NUCLEOTIDE SEQUENCE [LARGE SCALE GENOMIC DNA]</scope>
    <source>
        <strain evidence="9">CGMCC 1.12471</strain>
    </source>
</reference>
<evidence type="ECO:0000256" key="4">
    <source>
        <dbReference type="ARBA" id="ARBA00022989"/>
    </source>
</evidence>
<feature type="transmembrane region" description="Helical" evidence="6">
    <location>
        <begin position="82"/>
        <end position="101"/>
    </location>
</feature>
<keyword evidence="4 6" id="KW-1133">Transmembrane helix</keyword>
<evidence type="ECO:0000256" key="2">
    <source>
        <dbReference type="ARBA" id="ARBA00022475"/>
    </source>
</evidence>
<proteinExistence type="predicted"/>
<keyword evidence="3 6" id="KW-0812">Transmembrane</keyword>
<dbReference type="Gene3D" id="1.20.1250.20">
    <property type="entry name" value="MFS general substrate transporter like domains"/>
    <property type="match status" value="1"/>
</dbReference>
<feature type="transmembrane region" description="Helical" evidence="6">
    <location>
        <begin position="275"/>
        <end position="292"/>
    </location>
</feature>
<feature type="transmembrane region" description="Helical" evidence="6">
    <location>
        <begin position="304"/>
        <end position="322"/>
    </location>
</feature>
<sequence length="393" mass="38562">MGDARDDRITLAAAGGLGALVLASFVAVTTEIVPVGLLPQLTRAFGVSEAVAGLLVTVYAALVAVLAVPLTHLTRALPRKPLLLATVVLYAVGNLVIALAPQFGLVVAGRAIGGVAHALFFSVSSAYAAALVPPRLQGRALAIAASGASLGYVLGVPLVTSIGAALDWRAAFAALVLGAVLVALAGAALLPGVPVAPPPAADARGPRSALTGVAVVNALVFFGHYSLYTYVSALLLTAGLPEGALGAVLFLLGGAGVVGLWLAGLTIDRRPRAGFLGALLLATVCIAALLVLRGTTAGAVSGTTAWLVAFGAVPVFCTAASLRTRSLAPDLSAAVNNAASNVGIGLGAALGGLVFVLGGIGSVVLVAAVAFAVAAALVLLLRGGFPARPPASA</sequence>
<name>A0ABW4LDZ3_9MICO</name>
<feature type="transmembrane region" description="Helical" evidence="6">
    <location>
        <begin position="50"/>
        <end position="70"/>
    </location>
</feature>
<dbReference type="EMBL" id="JBHUEA010000002">
    <property type="protein sequence ID" value="MFD1720401.1"/>
    <property type="molecule type" value="Genomic_DNA"/>
</dbReference>
<feature type="transmembrane region" description="Helical" evidence="6">
    <location>
        <begin position="243"/>
        <end position="263"/>
    </location>
</feature>
<evidence type="ECO:0000256" key="3">
    <source>
        <dbReference type="ARBA" id="ARBA00022692"/>
    </source>
</evidence>
<keyword evidence="2" id="KW-1003">Cell membrane</keyword>
<dbReference type="Proteomes" id="UP001597347">
    <property type="component" value="Unassembled WGS sequence"/>
</dbReference>
<protein>
    <submittedName>
        <fullName evidence="8">MFS transporter</fullName>
    </submittedName>
</protein>
<feature type="transmembrane region" description="Helical" evidence="6">
    <location>
        <begin position="172"/>
        <end position="196"/>
    </location>
</feature>
<organism evidence="8 9">
    <name type="scientific">Amnibacterium endophyticum</name>
    <dbReference type="NCBI Taxonomy" id="2109337"/>
    <lineage>
        <taxon>Bacteria</taxon>
        <taxon>Bacillati</taxon>
        <taxon>Actinomycetota</taxon>
        <taxon>Actinomycetes</taxon>
        <taxon>Micrococcales</taxon>
        <taxon>Microbacteriaceae</taxon>
        <taxon>Amnibacterium</taxon>
    </lineage>
</organism>
<dbReference type="InterPro" id="IPR020846">
    <property type="entry name" value="MFS_dom"/>
</dbReference>
<evidence type="ECO:0000313" key="8">
    <source>
        <dbReference type="EMBL" id="MFD1720401.1"/>
    </source>
</evidence>
<feature type="transmembrane region" description="Helical" evidence="6">
    <location>
        <begin position="208"/>
        <end position="231"/>
    </location>
</feature>
<feature type="transmembrane region" description="Helical" evidence="6">
    <location>
        <begin position="107"/>
        <end position="129"/>
    </location>
</feature>
<evidence type="ECO:0000259" key="7">
    <source>
        <dbReference type="PROSITE" id="PS50850"/>
    </source>
</evidence>
<dbReference type="InterPro" id="IPR036259">
    <property type="entry name" value="MFS_trans_sf"/>
</dbReference>
<dbReference type="Pfam" id="PF07690">
    <property type="entry name" value="MFS_1"/>
    <property type="match status" value="1"/>
</dbReference>
<comment type="subcellular location">
    <subcellularLocation>
        <location evidence="1">Cell membrane</location>
        <topology evidence="1">Multi-pass membrane protein</topology>
    </subcellularLocation>
</comment>
<evidence type="ECO:0000256" key="5">
    <source>
        <dbReference type="ARBA" id="ARBA00023136"/>
    </source>
</evidence>
<accession>A0ABW4LDZ3</accession>
<evidence type="ECO:0000313" key="9">
    <source>
        <dbReference type="Proteomes" id="UP001597347"/>
    </source>
</evidence>
<dbReference type="PANTHER" id="PTHR43124:SF3">
    <property type="entry name" value="CHLORAMPHENICOL EFFLUX PUMP RV0191"/>
    <property type="match status" value="1"/>
</dbReference>
<evidence type="ECO:0000256" key="6">
    <source>
        <dbReference type="SAM" id="Phobius"/>
    </source>
</evidence>
<feature type="domain" description="Major facilitator superfamily (MFS) profile" evidence="7">
    <location>
        <begin position="16"/>
        <end position="386"/>
    </location>
</feature>
<feature type="transmembrane region" description="Helical" evidence="6">
    <location>
        <begin position="9"/>
        <end position="30"/>
    </location>
</feature>
<feature type="transmembrane region" description="Helical" evidence="6">
    <location>
        <begin position="363"/>
        <end position="381"/>
    </location>
</feature>
<dbReference type="PANTHER" id="PTHR43124">
    <property type="entry name" value="PURINE EFFLUX PUMP PBUE"/>
    <property type="match status" value="1"/>
</dbReference>
<dbReference type="InterPro" id="IPR050189">
    <property type="entry name" value="MFS_Efflux_Transporters"/>
</dbReference>
<gene>
    <name evidence="8" type="ORF">ACFSBI_02465</name>
</gene>
<feature type="transmembrane region" description="Helical" evidence="6">
    <location>
        <begin position="334"/>
        <end position="357"/>
    </location>
</feature>
<comment type="caution">
    <text evidence="8">The sequence shown here is derived from an EMBL/GenBank/DDBJ whole genome shotgun (WGS) entry which is preliminary data.</text>
</comment>
<dbReference type="PROSITE" id="PS50850">
    <property type="entry name" value="MFS"/>
    <property type="match status" value="1"/>
</dbReference>
<dbReference type="SUPFAM" id="SSF103473">
    <property type="entry name" value="MFS general substrate transporter"/>
    <property type="match status" value="1"/>
</dbReference>
<keyword evidence="5 6" id="KW-0472">Membrane</keyword>
<evidence type="ECO:0000256" key="1">
    <source>
        <dbReference type="ARBA" id="ARBA00004651"/>
    </source>
</evidence>